<dbReference type="EMBL" id="JADWDJ010000002">
    <property type="protein sequence ID" value="KAG5284111.1"/>
    <property type="molecule type" value="Genomic_DNA"/>
</dbReference>
<dbReference type="AlphaFoldDB" id="A0AAV6HF03"/>
<evidence type="ECO:0000256" key="1">
    <source>
        <dbReference type="SAM" id="Phobius"/>
    </source>
</evidence>
<keyword evidence="1" id="KW-0812">Transmembrane</keyword>
<dbReference type="Proteomes" id="UP000823561">
    <property type="component" value="Chromosome 2"/>
</dbReference>
<organism evidence="2 3">
    <name type="scientific">Alosa alosa</name>
    <name type="common">allis shad</name>
    <dbReference type="NCBI Taxonomy" id="278164"/>
    <lineage>
        <taxon>Eukaryota</taxon>
        <taxon>Metazoa</taxon>
        <taxon>Chordata</taxon>
        <taxon>Craniata</taxon>
        <taxon>Vertebrata</taxon>
        <taxon>Euteleostomi</taxon>
        <taxon>Actinopterygii</taxon>
        <taxon>Neopterygii</taxon>
        <taxon>Teleostei</taxon>
        <taxon>Clupei</taxon>
        <taxon>Clupeiformes</taxon>
        <taxon>Clupeoidei</taxon>
        <taxon>Clupeidae</taxon>
        <taxon>Alosa</taxon>
    </lineage>
</organism>
<keyword evidence="1" id="KW-1133">Transmembrane helix</keyword>
<reference evidence="2" key="1">
    <citation type="submission" date="2020-10" db="EMBL/GenBank/DDBJ databases">
        <title>Chromosome-scale genome assembly of the Allis shad, Alosa alosa.</title>
        <authorList>
            <person name="Margot Z."/>
            <person name="Christophe K."/>
            <person name="Cabau C."/>
            <person name="Louis A."/>
            <person name="Berthelot C."/>
            <person name="Parey E."/>
            <person name="Roest Crollius H."/>
            <person name="Montfort J."/>
            <person name="Robinson-Rechavi M."/>
            <person name="Bucao C."/>
            <person name="Bouchez O."/>
            <person name="Gislard M."/>
            <person name="Lluch J."/>
            <person name="Milhes M."/>
            <person name="Lampietro C."/>
            <person name="Lopez Roques C."/>
            <person name="Donnadieu C."/>
            <person name="Braasch I."/>
            <person name="Desvignes T."/>
            <person name="Postlethwait J."/>
            <person name="Bobe J."/>
            <person name="Guiguen Y."/>
        </authorList>
    </citation>
    <scope>NUCLEOTIDE SEQUENCE</scope>
    <source>
        <strain evidence="2">M-15738</strain>
        <tissue evidence="2">Blood</tissue>
    </source>
</reference>
<name>A0AAV6HF03_9TELE</name>
<protein>
    <submittedName>
        <fullName evidence="2">Uncharacterized protein</fullName>
    </submittedName>
</protein>
<proteinExistence type="predicted"/>
<accession>A0AAV6HF03</accession>
<keyword evidence="3" id="KW-1185">Reference proteome</keyword>
<feature type="transmembrane region" description="Helical" evidence="1">
    <location>
        <begin position="35"/>
        <end position="53"/>
    </location>
</feature>
<sequence>MTLPYQHVLKIHLQVNNLHNWVLGHKFTHRMALRLFNVICFVVLLQLGLQITADPLQGVLIRLSVINHINQQPPQEYNAIAKQGGVLLGAMRRLQLTNPDFK</sequence>
<evidence type="ECO:0000313" key="3">
    <source>
        <dbReference type="Proteomes" id="UP000823561"/>
    </source>
</evidence>
<gene>
    <name evidence="2" type="ORF">AALO_G00023080</name>
</gene>
<evidence type="ECO:0000313" key="2">
    <source>
        <dbReference type="EMBL" id="KAG5284111.1"/>
    </source>
</evidence>
<comment type="caution">
    <text evidence="2">The sequence shown here is derived from an EMBL/GenBank/DDBJ whole genome shotgun (WGS) entry which is preliminary data.</text>
</comment>
<keyword evidence="1" id="KW-0472">Membrane</keyword>